<gene>
    <name evidence="2" type="ORF">M9Y10_033207</name>
</gene>
<evidence type="ECO:0000256" key="1">
    <source>
        <dbReference type="SAM" id="MobiDB-lite"/>
    </source>
</evidence>
<accession>A0ABR2GXB9</accession>
<reference evidence="2 3" key="1">
    <citation type="submission" date="2024-04" db="EMBL/GenBank/DDBJ databases">
        <title>Tritrichomonas musculus Genome.</title>
        <authorList>
            <person name="Alves-Ferreira E."/>
            <person name="Grigg M."/>
            <person name="Lorenzi H."/>
            <person name="Galac M."/>
        </authorList>
    </citation>
    <scope>NUCLEOTIDE SEQUENCE [LARGE SCALE GENOMIC DNA]</scope>
    <source>
        <strain evidence="2 3">EAF2021</strain>
    </source>
</reference>
<organism evidence="2 3">
    <name type="scientific">Tritrichomonas musculus</name>
    <dbReference type="NCBI Taxonomy" id="1915356"/>
    <lineage>
        <taxon>Eukaryota</taxon>
        <taxon>Metamonada</taxon>
        <taxon>Parabasalia</taxon>
        <taxon>Tritrichomonadida</taxon>
        <taxon>Tritrichomonadidae</taxon>
        <taxon>Tritrichomonas</taxon>
    </lineage>
</organism>
<sequence>MTDWLEEEEKAENTNNFNDRMQDVLIVAGVIPTSPSDKHVPSPKTILQMKELTDNFQHLHITTPKTPKKSDTNQIIDTPLPSPEMPQLPIFHLLPPPEMPQNRPPPPRPYLLECHLLRKRQRHYSDCYKRKLKVDCIKEKFPKFLDSFSDKEWEEGIPTQTFRF</sequence>
<comment type="caution">
    <text evidence="2">The sequence shown here is derived from an EMBL/GenBank/DDBJ whole genome shotgun (WGS) entry which is preliminary data.</text>
</comment>
<protein>
    <submittedName>
        <fullName evidence="2">Uncharacterized protein</fullName>
    </submittedName>
</protein>
<name>A0ABR2GXB9_9EUKA</name>
<keyword evidence="3" id="KW-1185">Reference proteome</keyword>
<evidence type="ECO:0000313" key="2">
    <source>
        <dbReference type="EMBL" id="KAK8838575.1"/>
    </source>
</evidence>
<feature type="region of interest" description="Disordered" evidence="1">
    <location>
        <begin position="63"/>
        <end position="82"/>
    </location>
</feature>
<dbReference type="Proteomes" id="UP001470230">
    <property type="component" value="Unassembled WGS sequence"/>
</dbReference>
<dbReference type="EMBL" id="JAPFFF010000055">
    <property type="protein sequence ID" value="KAK8838575.1"/>
    <property type="molecule type" value="Genomic_DNA"/>
</dbReference>
<proteinExistence type="predicted"/>
<evidence type="ECO:0000313" key="3">
    <source>
        <dbReference type="Proteomes" id="UP001470230"/>
    </source>
</evidence>